<gene>
    <name evidence="1" type="ORF">ENP47_11385</name>
</gene>
<dbReference type="AlphaFoldDB" id="A0A7C1JTR0"/>
<evidence type="ECO:0000313" key="1">
    <source>
        <dbReference type="EMBL" id="HEF66179.1"/>
    </source>
</evidence>
<dbReference type="EMBL" id="DSJL01000011">
    <property type="protein sequence ID" value="HEF66179.1"/>
    <property type="molecule type" value="Genomic_DNA"/>
</dbReference>
<organism evidence="1">
    <name type="scientific">Thermomicrobium roseum</name>
    <dbReference type="NCBI Taxonomy" id="500"/>
    <lineage>
        <taxon>Bacteria</taxon>
        <taxon>Pseudomonadati</taxon>
        <taxon>Thermomicrobiota</taxon>
        <taxon>Thermomicrobia</taxon>
        <taxon>Thermomicrobiales</taxon>
        <taxon>Thermomicrobiaceae</taxon>
        <taxon>Thermomicrobium</taxon>
    </lineage>
</organism>
<dbReference type="InterPro" id="IPR016155">
    <property type="entry name" value="Mopterin_synth/thiamin_S_b"/>
</dbReference>
<dbReference type="Gene3D" id="3.10.20.30">
    <property type="match status" value="1"/>
</dbReference>
<dbReference type="CDD" id="cd17040">
    <property type="entry name" value="Ubl_MoaD_like"/>
    <property type="match status" value="1"/>
</dbReference>
<name>A0A7C1JTR0_THERO</name>
<protein>
    <submittedName>
        <fullName evidence="1">Thiamine biosynthesis protein ThiS</fullName>
    </submittedName>
</protein>
<accession>A0A7C1JTR0</accession>
<proteinExistence type="predicted"/>
<comment type="caution">
    <text evidence="1">The sequence shown here is derived from an EMBL/GenBank/DDBJ whole genome shotgun (WGS) entry which is preliminary data.</text>
</comment>
<sequence>MTVEATRYAVELYGLPALLAGKRRIEIDAAVETLGDLARALLQACPQLAGPVIDPELGWLQRGYVFVVNARFTREPTTPLSPGSEVLLVAAQAGG</sequence>
<dbReference type="InterPro" id="IPR003749">
    <property type="entry name" value="ThiS/MoaD-like"/>
</dbReference>
<dbReference type="InterPro" id="IPR012675">
    <property type="entry name" value="Beta-grasp_dom_sf"/>
</dbReference>
<dbReference type="SUPFAM" id="SSF54285">
    <property type="entry name" value="MoaD/ThiS"/>
    <property type="match status" value="1"/>
</dbReference>
<reference evidence="1" key="1">
    <citation type="journal article" date="2020" name="mSystems">
        <title>Genome- and Community-Level Interaction Insights into Carbon Utilization and Element Cycling Functions of Hydrothermarchaeota in Hydrothermal Sediment.</title>
        <authorList>
            <person name="Zhou Z."/>
            <person name="Liu Y."/>
            <person name="Xu W."/>
            <person name="Pan J."/>
            <person name="Luo Z.H."/>
            <person name="Li M."/>
        </authorList>
    </citation>
    <scope>NUCLEOTIDE SEQUENCE [LARGE SCALE GENOMIC DNA]</scope>
    <source>
        <strain evidence="1">SpSt-222</strain>
    </source>
</reference>
<dbReference type="Pfam" id="PF02597">
    <property type="entry name" value="ThiS"/>
    <property type="match status" value="1"/>
</dbReference>